<organism evidence="2">
    <name type="scientific">viral metagenome</name>
    <dbReference type="NCBI Taxonomy" id="1070528"/>
    <lineage>
        <taxon>unclassified sequences</taxon>
        <taxon>metagenomes</taxon>
        <taxon>organismal metagenomes</taxon>
    </lineage>
</organism>
<sequence>MTRIIDLNRERWLSLANTALHTVANTTAARREALKVAAGRMVSATPPASEPHAMSLCLAFRWSCTAYATAPGSRFAEGEAVRHQAAAIRALFDHTPPPPDAVSQSVPAPPPAQTSLDLPEHPWMSRADVAG</sequence>
<feature type="region of interest" description="Disordered" evidence="1">
    <location>
        <begin position="91"/>
        <end position="131"/>
    </location>
</feature>
<reference evidence="2" key="1">
    <citation type="submission" date="2020-03" db="EMBL/GenBank/DDBJ databases">
        <title>The deep terrestrial virosphere.</title>
        <authorList>
            <person name="Holmfeldt K."/>
            <person name="Nilsson E."/>
            <person name="Simone D."/>
            <person name="Lopez-Fernandez M."/>
            <person name="Wu X."/>
            <person name="de Brujin I."/>
            <person name="Lundin D."/>
            <person name="Andersson A."/>
            <person name="Bertilsson S."/>
            <person name="Dopson M."/>
        </authorList>
    </citation>
    <scope>NUCLEOTIDE SEQUENCE</scope>
    <source>
        <strain evidence="2">TM448B00361</strain>
    </source>
</reference>
<protein>
    <submittedName>
        <fullName evidence="2">Uncharacterized protein</fullName>
    </submittedName>
</protein>
<evidence type="ECO:0000313" key="2">
    <source>
        <dbReference type="EMBL" id="QJH95244.1"/>
    </source>
</evidence>
<name>A0A6M3XBP8_9ZZZZ</name>
<dbReference type="EMBL" id="MT144615">
    <property type="protein sequence ID" value="QJH95244.1"/>
    <property type="molecule type" value="Genomic_DNA"/>
</dbReference>
<accession>A0A6M3XBP8</accession>
<gene>
    <name evidence="2" type="ORF">TM448B00361_0033</name>
</gene>
<evidence type="ECO:0000256" key="1">
    <source>
        <dbReference type="SAM" id="MobiDB-lite"/>
    </source>
</evidence>
<dbReference type="AlphaFoldDB" id="A0A6M3XBP8"/>
<proteinExistence type="predicted"/>